<dbReference type="STRING" id="392015.SAMN05421543_1522"/>
<proteinExistence type="predicted"/>
<evidence type="ECO:0000313" key="1">
    <source>
        <dbReference type="EMBL" id="SFV09168.1"/>
    </source>
</evidence>
<dbReference type="AlphaFoldDB" id="A0A1I7LHM8"/>
<reference evidence="2" key="1">
    <citation type="submission" date="2016-10" db="EMBL/GenBank/DDBJ databases">
        <authorList>
            <person name="Varghese N."/>
        </authorList>
    </citation>
    <scope>NUCLEOTIDE SEQUENCE [LARGE SCALE GENOMIC DNA]</scope>
    <source>
        <strain evidence="2">DSM 17980</strain>
    </source>
</reference>
<gene>
    <name evidence="1" type="ORF">SAMN05421543_1522</name>
</gene>
<dbReference type="Proteomes" id="UP000183508">
    <property type="component" value="Unassembled WGS sequence"/>
</dbReference>
<evidence type="ECO:0000313" key="2">
    <source>
        <dbReference type="Proteomes" id="UP000183508"/>
    </source>
</evidence>
<dbReference type="RefSeq" id="WP_074956779.1">
    <property type="nucleotide sequence ID" value="NZ_FPBV01000052.1"/>
</dbReference>
<name>A0A1I7LHM8_9BACL</name>
<organism evidence="1 2">
    <name type="scientific">Alicyclobacillus macrosporangiidus</name>
    <dbReference type="NCBI Taxonomy" id="392015"/>
    <lineage>
        <taxon>Bacteria</taxon>
        <taxon>Bacillati</taxon>
        <taxon>Bacillota</taxon>
        <taxon>Bacilli</taxon>
        <taxon>Bacillales</taxon>
        <taxon>Alicyclobacillaceae</taxon>
        <taxon>Alicyclobacillus</taxon>
    </lineage>
</organism>
<protein>
    <submittedName>
        <fullName evidence="1">Uncharacterized protein</fullName>
    </submittedName>
</protein>
<keyword evidence="2" id="KW-1185">Reference proteome</keyword>
<accession>A0A1I7LHM8</accession>
<sequence>MRRIVRRVAIRDPVWRGRMIRRWLRLRQAGSGMSAMMSNLIWLLATITLSTAGGLLLGNTLLNGVFPAALNAFTAMFGA</sequence>
<dbReference type="EMBL" id="FPBV01000052">
    <property type="protein sequence ID" value="SFV09168.1"/>
    <property type="molecule type" value="Genomic_DNA"/>
</dbReference>